<protein>
    <submittedName>
        <fullName evidence="2">Uncharacterized protein</fullName>
    </submittedName>
</protein>
<proteinExistence type="predicted"/>
<sequence length="173" mass="19729">MLQSVEALHGDWHRSRAALPERTGLVHSRSAVDRQRAPHIVGHRRGRQLPRVRRRNDIALFIFRHSQQSVHLVDLLLGHPDRFRDVGLGLPAQVDVAHVAAHRRQPPQHARDHLGVARGEQLGQIGNRNPQCVQRAEQIAQVLPVVPVAADRVDHRRQRRDVPDHRHGPVLRM</sequence>
<evidence type="ECO:0000313" key="2">
    <source>
        <dbReference type="EMBL" id="COW21619.1"/>
    </source>
</evidence>
<dbReference type="Proteomes" id="UP000044938">
    <property type="component" value="Unassembled WGS sequence"/>
</dbReference>
<organism evidence="2 3">
    <name type="scientific">Mycobacterium tuberculosis</name>
    <dbReference type="NCBI Taxonomy" id="1773"/>
    <lineage>
        <taxon>Bacteria</taxon>
        <taxon>Bacillati</taxon>
        <taxon>Actinomycetota</taxon>
        <taxon>Actinomycetes</taxon>
        <taxon>Mycobacteriales</taxon>
        <taxon>Mycobacteriaceae</taxon>
        <taxon>Mycobacterium</taxon>
        <taxon>Mycobacterium tuberculosis complex</taxon>
    </lineage>
</organism>
<dbReference type="EMBL" id="CSAJ01000237">
    <property type="protein sequence ID" value="COW21619.1"/>
    <property type="molecule type" value="Genomic_DNA"/>
</dbReference>
<feature type="region of interest" description="Disordered" evidence="1">
    <location>
        <begin position="154"/>
        <end position="173"/>
    </location>
</feature>
<accession>A0A655IVR9</accession>
<evidence type="ECO:0000256" key="1">
    <source>
        <dbReference type="SAM" id="MobiDB-lite"/>
    </source>
</evidence>
<dbReference type="AlphaFoldDB" id="A0A655IVR9"/>
<name>A0A655IVR9_MYCTX</name>
<gene>
    <name evidence="2" type="ORF">ERS007720_02038</name>
</gene>
<reference evidence="2 3" key="1">
    <citation type="submission" date="2015-03" db="EMBL/GenBank/DDBJ databases">
        <authorList>
            <consortium name="Pathogen Informatics"/>
        </authorList>
    </citation>
    <scope>NUCLEOTIDE SEQUENCE [LARGE SCALE GENOMIC DNA]</scope>
    <source>
        <strain evidence="2 3">M09401471</strain>
    </source>
</reference>
<evidence type="ECO:0000313" key="3">
    <source>
        <dbReference type="Proteomes" id="UP000044938"/>
    </source>
</evidence>